<keyword evidence="9" id="KW-1185">Reference proteome</keyword>
<feature type="transmembrane region" description="Helical" evidence="7">
    <location>
        <begin position="89"/>
        <end position="109"/>
    </location>
</feature>
<evidence type="ECO:0000256" key="7">
    <source>
        <dbReference type="SAM" id="Phobius"/>
    </source>
</evidence>
<protein>
    <submittedName>
        <fullName evidence="8">Uncharacterized protein</fullName>
    </submittedName>
</protein>
<dbReference type="Proteomes" id="UP001431209">
    <property type="component" value="Unassembled WGS sequence"/>
</dbReference>
<feature type="transmembrane region" description="Helical" evidence="7">
    <location>
        <begin position="349"/>
        <end position="371"/>
    </location>
</feature>
<reference evidence="8 9" key="1">
    <citation type="submission" date="2024-03" db="EMBL/GenBank/DDBJ databases">
        <title>The Acrasis kona genome and developmental transcriptomes reveal deep origins of eukaryotic multicellular pathways.</title>
        <authorList>
            <person name="Sheikh S."/>
            <person name="Fu C.-J."/>
            <person name="Brown M.W."/>
            <person name="Baldauf S.L."/>
        </authorList>
    </citation>
    <scope>NUCLEOTIDE SEQUENCE [LARGE SCALE GENOMIC DNA]</scope>
    <source>
        <strain evidence="8 9">ATCC MYA-3509</strain>
    </source>
</reference>
<comment type="subcellular location">
    <subcellularLocation>
        <location evidence="1">Membrane</location>
        <topology evidence="1">Multi-pass membrane protein</topology>
    </subcellularLocation>
</comment>
<accession>A0AAW2ZH47</accession>
<gene>
    <name evidence="8" type="ORF">AKO1_015258</name>
</gene>
<evidence type="ECO:0000256" key="4">
    <source>
        <dbReference type="ARBA" id="ARBA00022989"/>
    </source>
</evidence>
<feature type="transmembrane region" description="Helical" evidence="7">
    <location>
        <begin position="6"/>
        <end position="26"/>
    </location>
</feature>
<dbReference type="PANTHER" id="PTHR13624:SF6">
    <property type="entry name" value="EMEI"/>
    <property type="match status" value="1"/>
</dbReference>
<evidence type="ECO:0000256" key="1">
    <source>
        <dbReference type="ARBA" id="ARBA00004141"/>
    </source>
</evidence>
<dbReference type="InterPro" id="IPR019395">
    <property type="entry name" value="Transmembrane_161A/B"/>
</dbReference>
<feature type="transmembrane region" description="Helical" evidence="7">
    <location>
        <begin position="115"/>
        <end position="135"/>
    </location>
</feature>
<proteinExistence type="inferred from homology"/>
<dbReference type="AlphaFoldDB" id="A0AAW2ZH47"/>
<feature type="transmembrane region" description="Helical" evidence="7">
    <location>
        <begin position="147"/>
        <end position="164"/>
    </location>
</feature>
<dbReference type="EMBL" id="JAOPGA020001401">
    <property type="protein sequence ID" value="KAL0488076.1"/>
    <property type="molecule type" value="Genomic_DNA"/>
</dbReference>
<evidence type="ECO:0000256" key="2">
    <source>
        <dbReference type="ARBA" id="ARBA00009706"/>
    </source>
</evidence>
<evidence type="ECO:0000256" key="6">
    <source>
        <dbReference type="ARBA" id="ARBA00023180"/>
    </source>
</evidence>
<dbReference type="PANTHER" id="PTHR13624">
    <property type="entry name" value="RE42071P"/>
    <property type="match status" value="1"/>
</dbReference>
<feature type="transmembrane region" description="Helical" evidence="7">
    <location>
        <begin position="288"/>
        <end position="308"/>
    </location>
</feature>
<evidence type="ECO:0000256" key="5">
    <source>
        <dbReference type="ARBA" id="ARBA00023136"/>
    </source>
</evidence>
<evidence type="ECO:0000313" key="8">
    <source>
        <dbReference type="EMBL" id="KAL0488076.1"/>
    </source>
</evidence>
<comment type="similarity">
    <text evidence="2">Belongs to the TMEM161 family.</text>
</comment>
<feature type="transmembrane region" description="Helical" evidence="7">
    <location>
        <begin position="255"/>
        <end position="276"/>
    </location>
</feature>
<keyword evidence="6" id="KW-0325">Glycoprotein</keyword>
<evidence type="ECO:0000313" key="9">
    <source>
        <dbReference type="Proteomes" id="UP001431209"/>
    </source>
</evidence>
<evidence type="ECO:0000256" key="3">
    <source>
        <dbReference type="ARBA" id="ARBA00022692"/>
    </source>
</evidence>
<keyword evidence="4 7" id="KW-1133">Transmembrane helix</keyword>
<dbReference type="GO" id="GO:0016020">
    <property type="term" value="C:membrane"/>
    <property type="evidence" value="ECO:0007669"/>
    <property type="project" value="UniProtKB-SubCell"/>
</dbReference>
<feature type="transmembrane region" description="Helical" evidence="7">
    <location>
        <begin position="208"/>
        <end position="235"/>
    </location>
</feature>
<organism evidence="8 9">
    <name type="scientific">Acrasis kona</name>
    <dbReference type="NCBI Taxonomy" id="1008807"/>
    <lineage>
        <taxon>Eukaryota</taxon>
        <taxon>Discoba</taxon>
        <taxon>Heterolobosea</taxon>
        <taxon>Tetramitia</taxon>
        <taxon>Eutetramitia</taxon>
        <taxon>Acrasidae</taxon>
        <taxon>Acrasis</taxon>
    </lineage>
</organism>
<feature type="transmembrane region" description="Helical" evidence="7">
    <location>
        <begin position="422"/>
        <end position="444"/>
    </location>
</feature>
<keyword evidence="5 7" id="KW-0472">Membrane</keyword>
<comment type="caution">
    <text evidence="8">The sequence shown here is derived from an EMBL/GenBank/DDBJ whole genome shotgun (WGS) entry which is preliminary data.</text>
</comment>
<keyword evidence="3 7" id="KW-0812">Transmembrane</keyword>
<name>A0AAW2ZH47_9EUKA</name>
<sequence length="475" mass="55452">MTLIGIDFVFLLLSIFLTMILTDRILSPERLLLGLKIVLPPQQVSTKETNKDKKEDKEKKRKTEFYLRFEKIRSGVPSGLYFYKDYDNLVSLGFITAVNYVFSLLFEQYTGRDSLWALLCQILLILISNVLSVGISPHLKDTTQGVVCFWFSVVSFLVSLIFMQQNNRLVIFNVDEAYQEFKTFVDVNILDYYAWTTRMPSEPLLFKFVLAFLSGLLSYTCFTPIVNSIRCHWYFGSNIMMEQTKKTKKVIAQKYLSYLNLILPFMTACMFLRPIYDMFVSKSMYRASLLWLLFLTGTVRLLFVRPYFQSYMFSVLSKGLESATIAKESISSSAKVDFLQKYLLKNFKFMMIVVIELLVIPFILITFSAILNNKGHDYMFINHIAEFIPQHLPFVDSLNSFLNHNLWSALERGSLQYFVQEVVGFLSFWTCSAMTLMNICCLIYNDTVDRWFRREESKRSAERRSRRQSISSNNT</sequence>